<organism evidence="14 15">
    <name type="scientific">Prosthecochloris vibrioformis</name>
    <name type="common">Chlorobium vibrioforme</name>
    <dbReference type="NCBI Taxonomy" id="1098"/>
    <lineage>
        <taxon>Bacteria</taxon>
        <taxon>Pseudomonadati</taxon>
        <taxon>Chlorobiota</taxon>
        <taxon>Chlorobiia</taxon>
        <taxon>Chlorobiales</taxon>
        <taxon>Chlorobiaceae</taxon>
        <taxon>Prosthecochloris</taxon>
    </lineage>
</organism>
<evidence type="ECO:0000256" key="7">
    <source>
        <dbReference type="ARBA" id="ARBA00023077"/>
    </source>
</evidence>
<proteinExistence type="inferred from homology"/>
<dbReference type="Pfam" id="PF07715">
    <property type="entry name" value="Plug"/>
    <property type="match status" value="1"/>
</dbReference>
<keyword evidence="2 10" id="KW-0813">Transport</keyword>
<evidence type="ECO:0000256" key="11">
    <source>
        <dbReference type="RuleBase" id="RU003357"/>
    </source>
</evidence>
<evidence type="ECO:0000313" key="14">
    <source>
        <dbReference type="EMBL" id="TNJ38104.1"/>
    </source>
</evidence>
<dbReference type="Pfam" id="PF00593">
    <property type="entry name" value="TonB_dep_Rec_b-barrel"/>
    <property type="match status" value="1"/>
</dbReference>
<evidence type="ECO:0000256" key="6">
    <source>
        <dbReference type="ARBA" id="ARBA00023065"/>
    </source>
</evidence>
<sequence length="634" mass="70336">MRAEPNSIMIRLTTGQPEKAGNNGENKMKSAFPRKSITRALAVVLAGVALGDASAAGPESAALDKIVVSATKTPHTLGDVPVAAEVITREELEARNVQTLQEALEQQTGLIVESNSSGWGDKGKMSIHGMDQRHTLVLVDGQRVLGGHQDGIDLQQISIGMVERIEILRGPASALYGSDAMGGVINIITRPAAEKPGFSGTLTLGSRSTTIGEVSASGGSEKVRTRINYTYRESDGVDKEFDIYEEHILQGTVSLDLSERVDIDLKPYYSFHDMEEQERRQERFGLNALVGWRPDDVSSWSFRGSVFDYNQWTLDRATDYNLSDYEVEAGYSRVLGDTHLMTAGYQLWSQERDDEGKNMQIDQVLHSFYVQDEIDLSPVVLVLGGRFDMHDDWGEEFNPRVAIKYGVSDDLTLRASVGTAFKAPSLLKLYGDWMMGPYVVYANPDLEPETSIGYQAGVQYRVSEAVSVSASLFRNEIENLIATRIVKMGRPPWGMYWENADEAVTQGIEMNVAARITDDMDMRVGYTYLDTEDKLTGNELAYKPAHRVVSGLDIQLPADARIHLEANYTGERWEDEENTVNLDDYWMCNVGVSKKIGQHAAVFVKVNNVFGEKNIVDEYDIDGTEYLAGIKMSI</sequence>
<dbReference type="CDD" id="cd01347">
    <property type="entry name" value="ligand_gated_channel"/>
    <property type="match status" value="1"/>
</dbReference>
<dbReference type="InterPro" id="IPR037066">
    <property type="entry name" value="Plug_dom_sf"/>
</dbReference>
<feature type="domain" description="TonB-dependent receptor-like beta-barrel" evidence="12">
    <location>
        <begin position="228"/>
        <end position="609"/>
    </location>
</feature>
<dbReference type="GO" id="GO:0044718">
    <property type="term" value="P:siderophore transmembrane transport"/>
    <property type="evidence" value="ECO:0007669"/>
    <property type="project" value="TreeGrafter"/>
</dbReference>
<dbReference type="GO" id="GO:0015344">
    <property type="term" value="F:siderophore uptake transmembrane transporter activity"/>
    <property type="evidence" value="ECO:0007669"/>
    <property type="project" value="TreeGrafter"/>
</dbReference>
<evidence type="ECO:0000256" key="4">
    <source>
        <dbReference type="ARBA" id="ARBA00022692"/>
    </source>
</evidence>
<dbReference type="Gene3D" id="2.170.130.10">
    <property type="entry name" value="TonB-dependent receptor, plug domain"/>
    <property type="match status" value="1"/>
</dbReference>
<keyword evidence="3 10" id="KW-1134">Transmembrane beta strand</keyword>
<keyword evidence="5" id="KW-0732">Signal</keyword>
<dbReference type="AlphaFoldDB" id="A0A5C4S3Y6"/>
<accession>A0A5C4S3Y6</accession>
<keyword evidence="15" id="KW-1185">Reference proteome</keyword>
<comment type="similarity">
    <text evidence="10 11">Belongs to the TonB-dependent receptor family.</text>
</comment>
<keyword evidence="7 11" id="KW-0798">TonB box</keyword>
<dbReference type="EMBL" id="VDCI01000001">
    <property type="protein sequence ID" value="TNJ38104.1"/>
    <property type="molecule type" value="Genomic_DNA"/>
</dbReference>
<keyword evidence="9 10" id="KW-0998">Cell outer membrane</keyword>
<evidence type="ECO:0000256" key="9">
    <source>
        <dbReference type="ARBA" id="ARBA00023237"/>
    </source>
</evidence>
<dbReference type="Gene3D" id="2.40.170.20">
    <property type="entry name" value="TonB-dependent receptor, beta-barrel domain"/>
    <property type="match status" value="1"/>
</dbReference>
<dbReference type="InterPro" id="IPR039426">
    <property type="entry name" value="TonB-dep_rcpt-like"/>
</dbReference>
<dbReference type="PANTHER" id="PTHR30069">
    <property type="entry name" value="TONB-DEPENDENT OUTER MEMBRANE RECEPTOR"/>
    <property type="match status" value="1"/>
</dbReference>
<keyword evidence="8 10" id="KW-0472">Membrane</keyword>
<keyword evidence="6" id="KW-0406">Ion transport</keyword>
<dbReference type="InterPro" id="IPR012910">
    <property type="entry name" value="Plug_dom"/>
</dbReference>
<keyword evidence="14" id="KW-0675">Receptor</keyword>
<protein>
    <submittedName>
        <fullName evidence="14">TonB-dependent receptor</fullName>
    </submittedName>
</protein>
<evidence type="ECO:0000259" key="12">
    <source>
        <dbReference type="Pfam" id="PF00593"/>
    </source>
</evidence>
<dbReference type="SUPFAM" id="SSF56935">
    <property type="entry name" value="Porins"/>
    <property type="match status" value="1"/>
</dbReference>
<dbReference type="GO" id="GO:0009279">
    <property type="term" value="C:cell outer membrane"/>
    <property type="evidence" value="ECO:0007669"/>
    <property type="project" value="UniProtKB-SubCell"/>
</dbReference>
<evidence type="ECO:0000256" key="1">
    <source>
        <dbReference type="ARBA" id="ARBA00004571"/>
    </source>
</evidence>
<feature type="domain" description="TonB-dependent receptor plug" evidence="13">
    <location>
        <begin position="78"/>
        <end position="184"/>
    </location>
</feature>
<dbReference type="PROSITE" id="PS52016">
    <property type="entry name" value="TONB_DEPENDENT_REC_3"/>
    <property type="match status" value="1"/>
</dbReference>
<evidence type="ECO:0000256" key="8">
    <source>
        <dbReference type="ARBA" id="ARBA00023136"/>
    </source>
</evidence>
<name>A0A5C4S3Y6_PROVB</name>
<evidence type="ECO:0000259" key="13">
    <source>
        <dbReference type="Pfam" id="PF07715"/>
    </source>
</evidence>
<dbReference type="PANTHER" id="PTHR30069:SF53">
    <property type="entry name" value="COLICIN I RECEPTOR-RELATED"/>
    <property type="match status" value="1"/>
</dbReference>
<dbReference type="Proteomes" id="UP000309544">
    <property type="component" value="Unassembled WGS sequence"/>
</dbReference>
<reference evidence="14 15" key="1">
    <citation type="submission" date="2019-05" db="EMBL/GenBank/DDBJ databases">
        <title>Draft Whole-Genome sequence of the green sulfur bacterium Prosthecochloris vibrioformis DSM 260.</title>
        <authorList>
            <person name="Meyer T.E."/>
            <person name="Kyndt J.A."/>
        </authorList>
    </citation>
    <scope>NUCLEOTIDE SEQUENCE [LARGE SCALE GENOMIC DNA]</scope>
    <source>
        <strain evidence="14 15">DSM 260</strain>
    </source>
</reference>
<evidence type="ECO:0000256" key="5">
    <source>
        <dbReference type="ARBA" id="ARBA00022729"/>
    </source>
</evidence>
<dbReference type="InterPro" id="IPR036942">
    <property type="entry name" value="Beta-barrel_TonB_sf"/>
</dbReference>
<evidence type="ECO:0000256" key="3">
    <source>
        <dbReference type="ARBA" id="ARBA00022452"/>
    </source>
</evidence>
<evidence type="ECO:0000256" key="2">
    <source>
        <dbReference type="ARBA" id="ARBA00022448"/>
    </source>
</evidence>
<keyword evidence="4 10" id="KW-0812">Transmembrane</keyword>
<evidence type="ECO:0000256" key="10">
    <source>
        <dbReference type="PROSITE-ProRule" id="PRU01360"/>
    </source>
</evidence>
<evidence type="ECO:0000313" key="15">
    <source>
        <dbReference type="Proteomes" id="UP000309544"/>
    </source>
</evidence>
<comment type="caution">
    <text evidence="14">The sequence shown here is derived from an EMBL/GenBank/DDBJ whole genome shotgun (WGS) entry which is preliminary data.</text>
</comment>
<gene>
    <name evidence="14" type="ORF">FGF68_02680</name>
</gene>
<dbReference type="InterPro" id="IPR000531">
    <property type="entry name" value="Beta-barrel_TonB"/>
</dbReference>
<comment type="subcellular location">
    <subcellularLocation>
        <location evidence="1 10">Cell outer membrane</location>
        <topology evidence="1 10">Multi-pass membrane protein</topology>
    </subcellularLocation>
</comment>